<dbReference type="InterPro" id="IPR036259">
    <property type="entry name" value="MFS_trans_sf"/>
</dbReference>
<feature type="transmembrane region" description="Helical" evidence="7">
    <location>
        <begin position="349"/>
        <end position="371"/>
    </location>
</feature>
<evidence type="ECO:0000256" key="2">
    <source>
        <dbReference type="ARBA" id="ARBA00022448"/>
    </source>
</evidence>
<protein>
    <submittedName>
        <fullName evidence="9">EmrB/QacA subfamily drug resistance transporter</fullName>
    </submittedName>
</protein>
<dbReference type="Pfam" id="PF07690">
    <property type="entry name" value="MFS_1"/>
    <property type="match status" value="1"/>
</dbReference>
<accession>A0A840YGD9</accession>
<dbReference type="EMBL" id="JACIJD010000003">
    <property type="protein sequence ID" value="MBB5692934.1"/>
    <property type="molecule type" value="Genomic_DNA"/>
</dbReference>
<dbReference type="Proteomes" id="UP000580654">
    <property type="component" value="Unassembled WGS sequence"/>
</dbReference>
<dbReference type="PANTHER" id="PTHR42718:SF46">
    <property type="entry name" value="BLR6921 PROTEIN"/>
    <property type="match status" value="1"/>
</dbReference>
<keyword evidence="5 7" id="KW-1133">Transmembrane helix</keyword>
<keyword evidence="6 7" id="KW-0472">Membrane</keyword>
<sequence>MAGSGLDAAEGVAGVPGGPAPAPPADARRVAVIVASALFMQNLDSSVIATALPAMARELGTEPLHLSAAITAYLVALTVFIPVSGWVADRFGAKRVFMLAIAVFAIASALCGLSRGLGELVAARVLQGMGGAMMVPVARLLLLRRVRPEEVVRATTWLSMPGLLGPIIGPPLGGVLTDTLSWRAVFWINLPIAALGLLAVWRFIPATSEARPPRLDLPGLALTGTALALLMFGAETAGRGVVHPALPPLALLAGAGLGWLAIRWSRRAPNPALDLGLFSVASFRIAVAAGSLFRIGAGASPFLLPLFLQLGFGASATLSGTVTLATALGAFAMKPMTSFALRRYGFRNVLVWNGAIVAVTLAACAAFEPAWPLPAVFAVLALGGLARSLQFSSFNALTYVEVPPGRLSSATAIAATAQQLFMALGVTWGAGWLAASAAAGGRAEPGVPDFAIAFLGAALPTLLASPLAARLAPDAGAAASGHGRRG</sequence>
<evidence type="ECO:0000259" key="8">
    <source>
        <dbReference type="PROSITE" id="PS50850"/>
    </source>
</evidence>
<dbReference type="RefSeq" id="WP_312861880.1">
    <property type="nucleotide sequence ID" value="NZ_JACIJD010000003.1"/>
</dbReference>
<comment type="subcellular location">
    <subcellularLocation>
        <location evidence="1">Cell membrane</location>
        <topology evidence="1">Multi-pass membrane protein</topology>
    </subcellularLocation>
</comment>
<evidence type="ECO:0000256" key="7">
    <source>
        <dbReference type="SAM" id="Phobius"/>
    </source>
</evidence>
<dbReference type="GO" id="GO:0022857">
    <property type="term" value="F:transmembrane transporter activity"/>
    <property type="evidence" value="ECO:0007669"/>
    <property type="project" value="InterPro"/>
</dbReference>
<feature type="transmembrane region" description="Helical" evidence="7">
    <location>
        <begin position="215"/>
        <end position="233"/>
    </location>
</feature>
<feature type="transmembrane region" description="Helical" evidence="7">
    <location>
        <begin position="420"/>
        <end position="438"/>
    </location>
</feature>
<evidence type="ECO:0000256" key="1">
    <source>
        <dbReference type="ARBA" id="ARBA00004651"/>
    </source>
</evidence>
<proteinExistence type="predicted"/>
<gene>
    <name evidence="9" type="ORF">FHS87_000953</name>
</gene>
<organism evidence="9 10">
    <name type="scientific">Muricoccus pecuniae</name>
    <dbReference type="NCBI Taxonomy" id="693023"/>
    <lineage>
        <taxon>Bacteria</taxon>
        <taxon>Pseudomonadati</taxon>
        <taxon>Pseudomonadota</taxon>
        <taxon>Alphaproteobacteria</taxon>
        <taxon>Acetobacterales</taxon>
        <taxon>Roseomonadaceae</taxon>
        <taxon>Muricoccus</taxon>
    </lineage>
</organism>
<dbReference type="SUPFAM" id="SSF103473">
    <property type="entry name" value="MFS general substrate transporter"/>
    <property type="match status" value="1"/>
</dbReference>
<evidence type="ECO:0000256" key="5">
    <source>
        <dbReference type="ARBA" id="ARBA00022989"/>
    </source>
</evidence>
<keyword evidence="2" id="KW-0813">Transport</keyword>
<name>A0A840YGD9_9PROT</name>
<evidence type="ECO:0000256" key="6">
    <source>
        <dbReference type="ARBA" id="ARBA00023136"/>
    </source>
</evidence>
<dbReference type="AlphaFoldDB" id="A0A840YGD9"/>
<evidence type="ECO:0000313" key="10">
    <source>
        <dbReference type="Proteomes" id="UP000580654"/>
    </source>
</evidence>
<keyword evidence="4 7" id="KW-0812">Transmembrane</keyword>
<feature type="transmembrane region" description="Helical" evidence="7">
    <location>
        <begin position="245"/>
        <end position="262"/>
    </location>
</feature>
<feature type="transmembrane region" description="Helical" evidence="7">
    <location>
        <begin position="274"/>
        <end position="296"/>
    </location>
</feature>
<keyword evidence="3" id="KW-1003">Cell membrane</keyword>
<comment type="caution">
    <text evidence="9">The sequence shown here is derived from an EMBL/GenBank/DDBJ whole genome shotgun (WGS) entry which is preliminary data.</text>
</comment>
<feature type="transmembrane region" description="Helical" evidence="7">
    <location>
        <begin position="450"/>
        <end position="469"/>
    </location>
</feature>
<dbReference type="PANTHER" id="PTHR42718">
    <property type="entry name" value="MAJOR FACILITATOR SUPERFAMILY MULTIDRUG TRANSPORTER MFSC"/>
    <property type="match status" value="1"/>
</dbReference>
<feature type="domain" description="Major facilitator superfamily (MFS) profile" evidence="8">
    <location>
        <begin position="30"/>
        <end position="476"/>
    </location>
</feature>
<dbReference type="InterPro" id="IPR020846">
    <property type="entry name" value="MFS_dom"/>
</dbReference>
<feature type="transmembrane region" description="Helical" evidence="7">
    <location>
        <begin position="302"/>
        <end position="328"/>
    </location>
</feature>
<evidence type="ECO:0000313" key="9">
    <source>
        <dbReference type="EMBL" id="MBB5692934.1"/>
    </source>
</evidence>
<feature type="transmembrane region" description="Helical" evidence="7">
    <location>
        <begin position="184"/>
        <end position="203"/>
    </location>
</feature>
<feature type="transmembrane region" description="Helical" evidence="7">
    <location>
        <begin position="64"/>
        <end position="84"/>
    </location>
</feature>
<dbReference type="PROSITE" id="PS50850">
    <property type="entry name" value="MFS"/>
    <property type="match status" value="1"/>
</dbReference>
<dbReference type="GO" id="GO:0005886">
    <property type="term" value="C:plasma membrane"/>
    <property type="evidence" value="ECO:0007669"/>
    <property type="project" value="UniProtKB-SubCell"/>
</dbReference>
<dbReference type="Gene3D" id="1.20.1720.10">
    <property type="entry name" value="Multidrug resistance protein D"/>
    <property type="match status" value="1"/>
</dbReference>
<evidence type="ECO:0000256" key="3">
    <source>
        <dbReference type="ARBA" id="ARBA00022475"/>
    </source>
</evidence>
<reference evidence="9 10" key="1">
    <citation type="submission" date="2020-08" db="EMBL/GenBank/DDBJ databases">
        <title>Genomic Encyclopedia of Type Strains, Phase IV (KMG-IV): sequencing the most valuable type-strain genomes for metagenomic binning, comparative biology and taxonomic classification.</title>
        <authorList>
            <person name="Goeker M."/>
        </authorList>
    </citation>
    <scope>NUCLEOTIDE SEQUENCE [LARGE SCALE GENOMIC DNA]</scope>
    <source>
        <strain evidence="9 10">DSM 25622</strain>
    </source>
</reference>
<feature type="transmembrane region" description="Helical" evidence="7">
    <location>
        <begin position="154"/>
        <end position="172"/>
    </location>
</feature>
<dbReference type="InterPro" id="IPR011701">
    <property type="entry name" value="MFS"/>
</dbReference>
<feature type="transmembrane region" description="Helical" evidence="7">
    <location>
        <begin position="96"/>
        <end position="115"/>
    </location>
</feature>
<evidence type="ECO:0000256" key="4">
    <source>
        <dbReference type="ARBA" id="ARBA00022692"/>
    </source>
</evidence>
<dbReference type="Gene3D" id="1.20.1250.20">
    <property type="entry name" value="MFS general substrate transporter like domains"/>
    <property type="match status" value="1"/>
</dbReference>
<feature type="transmembrane region" description="Helical" evidence="7">
    <location>
        <begin position="121"/>
        <end position="142"/>
    </location>
</feature>
<keyword evidence="10" id="KW-1185">Reference proteome</keyword>